<comment type="caution">
    <text evidence="11">The sequence shown here is derived from an EMBL/GenBank/DDBJ whole genome shotgun (WGS) entry which is preliminary data.</text>
</comment>
<dbReference type="GO" id="GO:0005886">
    <property type="term" value="C:plasma membrane"/>
    <property type="evidence" value="ECO:0007669"/>
    <property type="project" value="UniProtKB-SubCell"/>
</dbReference>
<dbReference type="EMBL" id="SHBL01000024">
    <property type="protein sequence ID" value="RZO23802.1"/>
    <property type="molecule type" value="Genomic_DNA"/>
</dbReference>
<feature type="transmembrane region" description="Helical" evidence="10">
    <location>
        <begin position="168"/>
        <end position="186"/>
    </location>
</feature>
<evidence type="ECO:0000256" key="5">
    <source>
        <dbReference type="ARBA" id="ARBA00022448"/>
    </source>
</evidence>
<dbReference type="PANTHER" id="PTHR36122">
    <property type="entry name" value="NICOTINAMIDE RIBOSIDE TRANSPORTER PNUC"/>
    <property type="match status" value="1"/>
</dbReference>
<dbReference type="InterPro" id="IPR006419">
    <property type="entry name" value="NMN_transpt_PnuC"/>
</dbReference>
<evidence type="ECO:0000313" key="11">
    <source>
        <dbReference type="EMBL" id="RZO23802.1"/>
    </source>
</evidence>
<keyword evidence="6" id="KW-1003">Cell membrane</keyword>
<comment type="similarity">
    <text evidence="3">Belongs to the nicotinamide ribonucleoside (NR) uptake permease (TC 4.B.1) family.</text>
</comment>
<dbReference type="Proteomes" id="UP000320146">
    <property type="component" value="Unassembled WGS sequence"/>
</dbReference>
<dbReference type="NCBIfam" id="TIGR01528">
    <property type="entry name" value="NMN_trans_PnuC"/>
    <property type="match status" value="1"/>
</dbReference>
<evidence type="ECO:0000256" key="2">
    <source>
        <dbReference type="ARBA" id="ARBA00004651"/>
    </source>
</evidence>
<dbReference type="GO" id="GO:0034257">
    <property type="term" value="F:nicotinamide riboside transmembrane transporter activity"/>
    <property type="evidence" value="ECO:0007669"/>
    <property type="project" value="InterPro"/>
</dbReference>
<keyword evidence="7 10" id="KW-0812">Transmembrane</keyword>
<accession>A0A520MRF9</accession>
<evidence type="ECO:0000256" key="7">
    <source>
        <dbReference type="ARBA" id="ARBA00022692"/>
    </source>
</evidence>
<keyword evidence="8 10" id="KW-1133">Transmembrane helix</keyword>
<evidence type="ECO:0000256" key="3">
    <source>
        <dbReference type="ARBA" id="ARBA00006669"/>
    </source>
</evidence>
<dbReference type="AlphaFoldDB" id="A0A520MRF9"/>
<evidence type="ECO:0000256" key="9">
    <source>
        <dbReference type="ARBA" id="ARBA00023136"/>
    </source>
</evidence>
<keyword evidence="9 10" id="KW-0472">Membrane</keyword>
<dbReference type="PANTHER" id="PTHR36122:SF2">
    <property type="entry name" value="NICOTINAMIDE RIBOSIDE TRANSPORTER PNUC"/>
    <property type="match status" value="1"/>
</dbReference>
<feature type="transmembrane region" description="Helical" evidence="10">
    <location>
        <begin position="33"/>
        <end position="51"/>
    </location>
</feature>
<comment type="function">
    <text evidence="1">Required for nicotinamide riboside transport across the inner membrane.</text>
</comment>
<evidence type="ECO:0000256" key="8">
    <source>
        <dbReference type="ARBA" id="ARBA00022989"/>
    </source>
</evidence>
<comment type="subcellular location">
    <subcellularLocation>
        <location evidence="2">Cell membrane</location>
        <topology evidence="2">Multi-pass membrane protein</topology>
    </subcellularLocation>
</comment>
<evidence type="ECO:0000256" key="10">
    <source>
        <dbReference type="SAM" id="Phobius"/>
    </source>
</evidence>
<evidence type="ECO:0000313" key="12">
    <source>
        <dbReference type="Proteomes" id="UP000320146"/>
    </source>
</evidence>
<feature type="transmembrane region" description="Helical" evidence="10">
    <location>
        <begin position="6"/>
        <end position="26"/>
    </location>
</feature>
<feature type="transmembrane region" description="Helical" evidence="10">
    <location>
        <begin position="57"/>
        <end position="74"/>
    </location>
</feature>
<keyword evidence="5" id="KW-0813">Transport</keyword>
<evidence type="ECO:0000256" key="4">
    <source>
        <dbReference type="ARBA" id="ARBA00017522"/>
    </source>
</evidence>
<organism evidence="11 12">
    <name type="scientific">SAR86 cluster bacterium</name>
    <dbReference type="NCBI Taxonomy" id="2030880"/>
    <lineage>
        <taxon>Bacteria</taxon>
        <taxon>Pseudomonadati</taxon>
        <taxon>Pseudomonadota</taxon>
        <taxon>Gammaproteobacteria</taxon>
        <taxon>SAR86 cluster</taxon>
    </lineage>
</organism>
<evidence type="ECO:0000256" key="6">
    <source>
        <dbReference type="ARBA" id="ARBA00022475"/>
    </source>
</evidence>
<reference evidence="11 12" key="1">
    <citation type="submission" date="2019-02" db="EMBL/GenBank/DDBJ databases">
        <title>Prokaryotic population dynamics and viral predation in marine succession experiment using metagenomics: the confinement effect.</title>
        <authorList>
            <person name="Haro-Moreno J.M."/>
            <person name="Rodriguez-Valera F."/>
            <person name="Lopez-Perez M."/>
        </authorList>
    </citation>
    <scope>NUCLEOTIDE SEQUENCE [LARGE SCALE GENOMIC DNA]</scope>
    <source>
        <strain evidence="11">MED-G166</strain>
    </source>
</reference>
<evidence type="ECO:0000256" key="1">
    <source>
        <dbReference type="ARBA" id="ARBA00002672"/>
    </source>
</evidence>
<gene>
    <name evidence="11" type="ORF">EVA99_03130</name>
</gene>
<dbReference type="Pfam" id="PF04973">
    <property type="entry name" value="NMN_transporter"/>
    <property type="match status" value="1"/>
</dbReference>
<feature type="transmembrane region" description="Helical" evidence="10">
    <location>
        <begin position="119"/>
        <end position="139"/>
    </location>
</feature>
<protein>
    <recommendedName>
        <fullName evidence="4">Nicotinamide riboside transporter PnuC</fullName>
    </recommendedName>
</protein>
<feature type="transmembrane region" description="Helical" evidence="10">
    <location>
        <begin position="146"/>
        <end position="162"/>
    </location>
</feature>
<proteinExistence type="inferred from homology"/>
<feature type="transmembrane region" description="Helical" evidence="10">
    <location>
        <begin position="95"/>
        <end position="113"/>
    </location>
</feature>
<name>A0A520MRF9_9GAMM</name>
<sequence length="193" mass="22639">MIFNFLAENWFEIVAALLAIAYLLLAMRQDARCWIAWIISSLMYLFVMYSAGLYMEAVLQIFYLLMGFYGLYQWQYRPANNAALKIKVWPITAHLLSLTVLFLLVVTSGYILTNNTNAVSPYIDAFTTWGAIIASYMLAKKILENWIYWFVIDFVSVFLFVSRELYPTALLFCLYLVLVIFGYRSWKNEWQLK</sequence>